<dbReference type="InterPro" id="IPR051608">
    <property type="entry name" value="RQC_Subunit_NEMF"/>
</dbReference>
<accession>A0A150GH95</accession>
<organism evidence="2 3">
    <name type="scientific">Gonium pectorale</name>
    <name type="common">Green alga</name>
    <dbReference type="NCBI Taxonomy" id="33097"/>
    <lineage>
        <taxon>Eukaryota</taxon>
        <taxon>Viridiplantae</taxon>
        <taxon>Chlorophyta</taxon>
        <taxon>core chlorophytes</taxon>
        <taxon>Chlorophyceae</taxon>
        <taxon>CS clade</taxon>
        <taxon>Chlamydomonadales</taxon>
        <taxon>Volvocaceae</taxon>
        <taxon>Gonium</taxon>
    </lineage>
</organism>
<dbReference type="GO" id="GO:1990112">
    <property type="term" value="C:RQC complex"/>
    <property type="evidence" value="ECO:0007669"/>
    <property type="project" value="TreeGrafter"/>
</dbReference>
<proteinExistence type="predicted"/>
<dbReference type="GO" id="GO:0043023">
    <property type="term" value="F:ribosomal large subunit binding"/>
    <property type="evidence" value="ECO:0007669"/>
    <property type="project" value="TreeGrafter"/>
</dbReference>
<gene>
    <name evidence="2" type="ORF">GPECTOR_23g86</name>
</gene>
<dbReference type="GO" id="GO:0000049">
    <property type="term" value="F:tRNA binding"/>
    <property type="evidence" value="ECO:0007669"/>
    <property type="project" value="TreeGrafter"/>
</dbReference>
<dbReference type="AlphaFoldDB" id="A0A150GH95"/>
<dbReference type="GO" id="GO:0072344">
    <property type="term" value="P:rescue of stalled ribosome"/>
    <property type="evidence" value="ECO:0007669"/>
    <property type="project" value="TreeGrafter"/>
</dbReference>
<sequence>MGGGDGTMPPGATFIPAGSATATVEDWDTGEPTTLQLDPLQPPVATAEALYRKARKLRRAVDAVQPLLEAAAAEVEYLEEVEVGLAGLKRWSGDGADLTALREVQDELVAGKYMKPPPDAALAAKTAAKASKAAARSGRKGGGGGAKGNGGGGKGGSAAAAAAAAASAGGEDGASARRYTSPGGYTVLVGRNNKQNDRLSTQAEQGPAGEQWSNLAGSAPSRGALCALTGAM</sequence>
<dbReference type="PANTHER" id="PTHR15239">
    <property type="entry name" value="NUCLEAR EXPORT MEDIATOR FACTOR NEMF"/>
    <property type="match status" value="1"/>
</dbReference>
<feature type="compositionally biased region" description="Gly residues" evidence="1">
    <location>
        <begin position="140"/>
        <end position="156"/>
    </location>
</feature>
<dbReference type="Proteomes" id="UP000075714">
    <property type="component" value="Unassembled WGS sequence"/>
</dbReference>
<reference evidence="3" key="1">
    <citation type="journal article" date="2016" name="Nat. Commun.">
        <title>The Gonium pectorale genome demonstrates co-option of cell cycle regulation during the evolution of multicellularity.</title>
        <authorList>
            <person name="Hanschen E.R."/>
            <person name="Marriage T.N."/>
            <person name="Ferris P.J."/>
            <person name="Hamaji T."/>
            <person name="Toyoda A."/>
            <person name="Fujiyama A."/>
            <person name="Neme R."/>
            <person name="Noguchi H."/>
            <person name="Minakuchi Y."/>
            <person name="Suzuki M."/>
            <person name="Kawai-Toyooka H."/>
            <person name="Smith D.R."/>
            <person name="Sparks H."/>
            <person name="Anderson J."/>
            <person name="Bakaric R."/>
            <person name="Luria V."/>
            <person name="Karger A."/>
            <person name="Kirschner M.W."/>
            <person name="Durand P.M."/>
            <person name="Michod R.E."/>
            <person name="Nozaki H."/>
            <person name="Olson B.J."/>
        </authorList>
    </citation>
    <scope>NUCLEOTIDE SEQUENCE [LARGE SCALE GENOMIC DNA]</scope>
    <source>
        <strain evidence="3">NIES-2863</strain>
    </source>
</reference>
<keyword evidence="3" id="KW-1185">Reference proteome</keyword>
<feature type="region of interest" description="Disordered" evidence="1">
    <location>
        <begin position="169"/>
        <end position="216"/>
    </location>
</feature>
<dbReference type="PANTHER" id="PTHR15239:SF6">
    <property type="entry name" value="RIBOSOME QUALITY CONTROL COMPLEX SUBUNIT NEMF"/>
    <property type="match status" value="1"/>
</dbReference>
<name>A0A150GH95_GONPE</name>
<dbReference type="Pfam" id="PF05833">
    <property type="entry name" value="NFACT_N"/>
    <property type="match status" value="1"/>
</dbReference>
<evidence type="ECO:0000256" key="1">
    <source>
        <dbReference type="SAM" id="MobiDB-lite"/>
    </source>
</evidence>
<dbReference type="EMBL" id="LSYV01000024">
    <property type="protein sequence ID" value="KXZ49159.1"/>
    <property type="molecule type" value="Genomic_DNA"/>
</dbReference>
<protein>
    <submittedName>
        <fullName evidence="2">Uncharacterized protein</fullName>
    </submittedName>
</protein>
<evidence type="ECO:0000313" key="2">
    <source>
        <dbReference type="EMBL" id="KXZ49159.1"/>
    </source>
</evidence>
<evidence type="ECO:0000313" key="3">
    <source>
        <dbReference type="Proteomes" id="UP000075714"/>
    </source>
</evidence>
<comment type="caution">
    <text evidence="2">The sequence shown here is derived from an EMBL/GenBank/DDBJ whole genome shotgun (WGS) entry which is preliminary data.</text>
</comment>
<feature type="region of interest" description="Disordered" evidence="1">
    <location>
        <begin position="133"/>
        <end position="157"/>
    </location>
</feature>
<dbReference type="OrthoDB" id="436717at2759"/>